<dbReference type="InterPro" id="IPR006016">
    <property type="entry name" value="UspA"/>
</dbReference>
<dbReference type="Gene3D" id="3.40.50.620">
    <property type="entry name" value="HUPs"/>
    <property type="match status" value="1"/>
</dbReference>
<comment type="similarity">
    <text evidence="1">Belongs to the universal stress protein A family.</text>
</comment>
<protein>
    <submittedName>
        <fullName evidence="3">Nucleotide-binding universal stress protein, UspA family</fullName>
    </submittedName>
</protein>
<organism evidence="3 4">
    <name type="scientific">Friedmanniella luteola</name>
    <dbReference type="NCBI Taxonomy" id="546871"/>
    <lineage>
        <taxon>Bacteria</taxon>
        <taxon>Bacillati</taxon>
        <taxon>Actinomycetota</taxon>
        <taxon>Actinomycetes</taxon>
        <taxon>Propionibacteriales</taxon>
        <taxon>Nocardioidaceae</taxon>
        <taxon>Friedmanniella</taxon>
    </lineage>
</organism>
<evidence type="ECO:0000313" key="4">
    <source>
        <dbReference type="Proteomes" id="UP000199092"/>
    </source>
</evidence>
<keyword evidence="4" id="KW-1185">Reference proteome</keyword>
<gene>
    <name evidence="3" type="ORF">SAMN04488543_3208</name>
</gene>
<dbReference type="PANTHER" id="PTHR46268:SF6">
    <property type="entry name" value="UNIVERSAL STRESS PROTEIN UP12"/>
    <property type="match status" value="1"/>
</dbReference>
<dbReference type="SUPFAM" id="SSF52402">
    <property type="entry name" value="Adenine nucleotide alpha hydrolases-like"/>
    <property type="match status" value="1"/>
</dbReference>
<name>A0A1H1Y772_9ACTN</name>
<proteinExistence type="inferred from homology"/>
<dbReference type="PANTHER" id="PTHR46268">
    <property type="entry name" value="STRESS RESPONSE PROTEIN NHAX"/>
    <property type="match status" value="1"/>
</dbReference>
<accession>A0A1H1Y772</accession>
<dbReference type="RefSeq" id="WP_091414034.1">
    <property type="nucleotide sequence ID" value="NZ_LT629749.1"/>
</dbReference>
<dbReference type="PRINTS" id="PR01438">
    <property type="entry name" value="UNVRSLSTRESS"/>
</dbReference>
<dbReference type="InterPro" id="IPR006015">
    <property type="entry name" value="Universal_stress_UspA"/>
</dbReference>
<reference evidence="3 4" key="1">
    <citation type="submission" date="2016-10" db="EMBL/GenBank/DDBJ databases">
        <authorList>
            <person name="de Groot N.N."/>
        </authorList>
    </citation>
    <scope>NUCLEOTIDE SEQUENCE [LARGE SCALE GENOMIC DNA]</scope>
    <source>
        <strain evidence="3 4">DSM 21741</strain>
    </source>
</reference>
<dbReference type="Proteomes" id="UP000199092">
    <property type="component" value="Chromosome I"/>
</dbReference>
<dbReference type="Pfam" id="PF00582">
    <property type="entry name" value="Usp"/>
    <property type="match status" value="1"/>
</dbReference>
<feature type="domain" description="UspA" evidence="2">
    <location>
        <begin position="23"/>
        <end position="160"/>
    </location>
</feature>
<dbReference type="AlphaFoldDB" id="A0A1H1Y772"/>
<dbReference type="OrthoDB" id="6174426at2"/>
<evidence type="ECO:0000313" key="3">
    <source>
        <dbReference type="EMBL" id="SDT17293.1"/>
    </source>
</evidence>
<dbReference type="STRING" id="546871.SAMN04488543_3208"/>
<dbReference type="InterPro" id="IPR014729">
    <property type="entry name" value="Rossmann-like_a/b/a_fold"/>
</dbReference>
<dbReference type="EMBL" id="LT629749">
    <property type="protein sequence ID" value="SDT17293.1"/>
    <property type="molecule type" value="Genomic_DNA"/>
</dbReference>
<evidence type="ECO:0000259" key="2">
    <source>
        <dbReference type="Pfam" id="PF00582"/>
    </source>
</evidence>
<sequence>MSPDRLLSEVPDADVEPAAPAALVVGHDGSDCASRALETALQLATELGAAVAVVRAWSMVTAPRPEGWTFGTVPSTDELAAAVEAELQADVAPLLQRFPDVEVTHRAYHAGPVRSLIEASRDARMLVVGSRGVGGLREMVLGSVSDQCVRYASCPVLVVRDRSED</sequence>
<evidence type="ECO:0000256" key="1">
    <source>
        <dbReference type="ARBA" id="ARBA00008791"/>
    </source>
</evidence>